<dbReference type="OrthoDB" id="4068865at2759"/>
<feature type="compositionally biased region" description="Basic residues" evidence="1">
    <location>
        <begin position="86"/>
        <end position="99"/>
    </location>
</feature>
<dbReference type="EMBL" id="CH408051">
    <property type="protein sequence ID" value="EDV13064.1"/>
    <property type="molecule type" value="Genomic_DNA"/>
</dbReference>
<dbReference type="Proteomes" id="UP000008335">
    <property type="component" value="Unassembled WGS sequence"/>
</dbReference>
<gene>
    <name evidence="2" type="ORF">SCRG_03995</name>
</gene>
<reference evidence="2" key="1">
    <citation type="submission" date="2005-03" db="EMBL/GenBank/DDBJ databases">
        <authorList>
            <person name="Giovannoni S.J."/>
            <person name="Cho J.-C."/>
            <person name="Ferriera S."/>
            <person name="Johnson J."/>
            <person name="Kravitz S."/>
            <person name="Halpern A."/>
            <person name="Remington K."/>
            <person name="Beeson K."/>
            <person name="Tran B."/>
            <person name="Rogers Y.-H."/>
            <person name="Friedman R."/>
            <person name="Venter J.C."/>
        </authorList>
    </citation>
    <scope>NUCLEOTIDE SEQUENCE</scope>
    <source>
        <strain evidence="2">RM11-1a</strain>
    </source>
</reference>
<evidence type="ECO:0000313" key="3">
    <source>
        <dbReference type="Proteomes" id="UP000008335"/>
    </source>
</evidence>
<evidence type="ECO:0008006" key="4">
    <source>
        <dbReference type="Google" id="ProtNLM"/>
    </source>
</evidence>
<feature type="compositionally biased region" description="Basic and acidic residues" evidence="1">
    <location>
        <begin position="100"/>
        <end position="113"/>
    </location>
</feature>
<sequence length="281" mass="32833">MNKEELLGFLLDDSIDSQKRCVTDQQAYSNWLKNDNDERTAHEESSSQSTIAALNKKKQIEAAQEDIEELLNGLDGIIGGADPRNLKSKSKRKTKKGGSKPREENVNTEKHIVMLEVEDFSDMSTHEDVNGASPSPNLDRSKKNEKRRKNAKELSYDELKDKLEVTTRKSRLECKDLKKKVHGLERRNLELEQRLEELKIENQTLIEINNKLLKNTNEDEINKSQRNKEKDRKRRERRTARRKDERKQERKQEKKQEKKQDNKTSQSFPSSTDMNGQPIEF</sequence>
<evidence type="ECO:0000313" key="2">
    <source>
        <dbReference type="EMBL" id="EDV13064.1"/>
    </source>
</evidence>
<reference evidence="2" key="2">
    <citation type="submission" date="2005-07" db="EMBL/GenBank/DDBJ databases">
        <title>Annotation of the Saccharomyces cerevisiae RM11-1a Genome.</title>
        <authorList>
            <consortium name="The Broad Institute Genome Sequencing Platform"/>
            <person name="Birren B."/>
            <person name="Lander E."/>
            <person name="Galagan J."/>
            <person name="Nusbaum C."/>
            <person name="Devon K."/>
            <person name="Cuomo C."/>
            <person name="Jaffe D."/>
            <person name="Butler J."/>
            <person name="Alvarez P."/>
            <person name="Gnerre S."/>
            <person name="Grabherr M."/>
            <person name="Kleber M."/>
            <person name="Mauceli E."/>
            <person name="Brockman W."/>
            <person name="MacCallum I.A."/>
            <person name="Rounsley S."/>
            <person name="Young S."/>
            <person name="LaButti K."/>
            <person name="Pushparaj V."/>
            <person name="DeCaprio D."/>
            <person name="Crawford M."/>
            <person name="Koehrsen M."/>
            <person name="Engels R."/>
            <person name="Montgomery P."/>
            <person name="Pearson M."/>
            <person name="Howarth C."/>
            <person name="Larson L."/>
            <person name="Luoma S."/>
            <person name="White J."/>
            <person name="O'Leary S."/>
            <person name="Kodira C."/>
            <person name="Zeng Q."/>
            <person name="Yandava C."/>
            <person name="Alvarado L."/>
            <person name="Pratt S."/>
            <person name="Kruglyak L."/>
        </authorList>
    </citation>
    <scope>NUCLEOTIDE SEQUENCE</scope>
    <source>
        <strain evidence="2">RM11-1a</strain>
    </source>
</reference>
<feature type="region of interest" description="Disordered" evidence="1">
    <location>
        <begin position="216"/>
        <end position="281"/>
    </location>
</feature>
<feature type="compositionally biased region" description="Basic and acidic residues" evidence="1">
    <location>
        <begin position="151"/>
        <end position="168"/>
    </location>
</feature>
<evidence type="ECO:0000256" key="1">
    <source>
        <dbReference type="SAM" id="MobiDB-lite"/>
    </source>
</evidence>
<proteinExistence type="predicted"/>
<dbReference type="AlphaFoldDB" id="B3LR61"/>
<organism evidence="2 3">
    <name type="scientific">Saccharomyces cerevisiae (strain RM11-1a)</name>
    <name type="common">Baker's yeast</name>
    <dbReference type="NCBI Taxonomy" id="285006"/>
    <lineage>
        <taxon>Eukaryota</taxon>
        <taxon>Fungi</taxon>
        <taxon>Dikarya</taxon>
        <taxon>Ascomycota</taxon>
        <taxon>Saccharomycotina</taxon>
        <taxon>Saccharomycetes</taxon>
        <taxon>Saccharomycetales</taxon>
        <taxon>Saccharomycetaceae</taxon>
        <taxon>Saccharomyces</taxon>
    </lineage>
</organism>
<protein>
    <recommendedName>
        <fullName evidence="4">YKL023Wp-like protein</fullName>
    </recommendedName>
</protein>
<dbReference type="HOGENOM" id="CLU_1005284_0_0_1"/>
<feature type="region of interest" description="Disordered" evidence="1">
    <location>
        <begin position="74"/>
        <end position="168"/>
    </location>
</feature>
<feature type="compositionally biased region" description="Polar residues" evidence="1">
    <location>
        <begin position="263"/>
        <end position="275"/>
    </location>
</feature>
<keyword evidence="3" id="KW-1185">Reference proteome</keyword>
<feature type="compositionally biased region" description="Basic residues" evidence="1">
    <location>
        <begin position="231"/>
        <end position="241"/>
    </location>
</feature>
<feature type="compositionally biased region" description="Basic and acidic residues" evidence="1">
    <location>
        <begin position="216"/>
        <end position="230"/>
    </location>
</feature>
<accession>B3LR61</accession>
<name>B3LR61_YEAS1</name>
<feature type="compositionally biased region" description="Basic and acidic residues" evidence="1">
    <location>
        <begin position="242"/>
        <end position="262"/>
    </location>
</feature>